<evidence type="ECO:0000256" key="3">
    <source>
        <dbReference type="ARBA" id="ARBA00022676"/>
    </source>
</evidence>
<keyword evidence="3" id="KW-0328">Glycosyltransferase</keyword>
<sequence>MEKWEDKFFKWFSLFLLFALLINVGTLVLIHEEPRRGIITFEMLKSNNFLQPTVLGVPYFKKPPLHEWITSLLSLPFGVSETTLRLPSAIAVFLTSFTLFFLLKNFLGRRGALFSSLIYPTFFVVLFGYSTKCEPDTIFTLFVTLSILLFFYFFEKKREFTAWFLGYFFTSLALLTKGLPAVQFFLFFLFSYFLINRNFKKLLSINHLIGLLAGIFPFLLWLLSVNTDQAIKTLFSEVLSRAPGKVNFLHAVKNYTTYPFRFLLSTFPWSFIFLYYIFKRRINWRTEDNLIKVFSITFLLDTLLYWVFPGSRLRYLMPALPLFSVILSQFFLKEKLIHKRAKEILRFTVEILVPLGIVAGVLITGYPSLILKETLIFLIFLYGIYFFFLPRFNFSYVVILISVLMVILRGFYSSYYYPIAEYKYPPVRITAKQIARDTEKYELFTKTTYLQLCFYVEKYKNKVLYFVENPPEDSLFLSQRREGNVLKEYNLGKHRFFLCSYGIKSLRQ</sequence>
<feature type="transmembrane region" description="Helical" evidence="8">
    <location>
        <begin position="258"/>
        <end position="278"/>
    </location>
</feature>
<keyword evidence="4 10" id="KW-0808">Transferase</keyword>
<organism evidence="10 11">
    <name type="scientific">Balnearium lithotrophicum</name>
    <dbReference type="NCBI Taxonomy" id="223788"/>
    <lineage>
        <taxon>Bacteria</taxon>
        <taxon>Pseudomonadati</taxon>
        <taxon>Aquificota</taxon>
        <taxon>Aquificia</taxon>
        <taxon>Desulfurobacteriales</taxon>
        <taxon>Desulfurobacteriaceae</taxon>
        <taxon>Balnearium</taxon>
    </lineage>
</organism>
<keyword evidence="6 8" id="KW-1133">Transmembrane helix</keyword>
<keyword evidence="5 8" id="KW-0812">Transmembrane</keyword>
<keyword evidence="2" id="KW-1003">Cell membrane</keyword>
<feature type="transmembrane region" description="Helical" evidence="8">
    <location>
        <begin position="112"/>
        <end position="130"/>
    </location>
</feature>
<dbReference type="OrthoDB" id="9775035at2"/>
<evidence type="ECO:0000256" key="8">
    <source>
        <dbReference type="SAM" id="Phobius"/>
    </source>
</evidence>
<dbReference type="GO" id="GO:0010041">
    <property type="term" value="P:response to iron(III) ion"/>
    <property type="evidence" value="ECO:0007669"/>
    <property type="project" value="TreeGrafter"/>
</dbReference>
<dbReference type="Proteomes" id="UP000317315">
    <property type="component" value="Unassembled WGS sequence"/>
</dbReference>
<feature type="transmembrane region" description="Helical" evidence="8">
    <location>
        <begin position="344"/>
        <end position="363"/>
    </location>
</feature>
<feature type="transmembrane region" description="Helical" evidence="8">
    <location>
        <begin position="396"/>
        <end position="417"/>
    </location>
</feature>
<evidence type="ECO:0000256" key="1">
    <source>
        <dbReference type="ARBA" id="ARBA00004651"/>
    </source>
</evidence>
<proteinExistence type="predicted"/>
<evidence type="ECO:0000259" key="9">
    <source>
        <dbReference type="Pfam" id="PF13231"/>
    </source>
</evidence>
<dbReference type="EMBL" id="FXTM01000008">
    <property type="protein sequence ID" value="SMO51849.1"/>
    <property type="molecule type" value="Genomic_DNA"/>
</dbReference>
<reference evidence="10 11" key="1">
    <citation type="submission" date="2017-05" db="EMBL/GenBank/DDBJ databases">
        <authorList>
            <person name="Varghese N."/>
            <person name="Submissions S."/>
        </authorList>
    </citation>
    <scope>NUCLEOTIDE SEQUENCE [LARGE SCALE GENOMIC DNA]</scope>
    <source>
        <strain evidence="10 11">DSM 16304</strain>
    </source>
</reference>
<comment type="subcellular location">
    <subcellularLocation>
        <location evidence="1">Cell membrane</location>
        <topology evidence="1">Multi-pass membrane protein</topology>
    </subcellularLocation>
</comment>
<dbReference type="InterPro" id="IPR050297">
    <property type="entry name" value="LipidA_mod_glycosyltrf_83"/>
</dbReference>
<dbReference type="GO" id="GO:0016763">
    <property type="term" value="F:pentosyltransferase activity"/>
    <property type="evidence" value="ECO:0007669"/>
    <property type="project" value="TreeGrafter"/>
</dbReference>
<feature type="domain" description="Glycosyltransferase RgtA/B/C/D-like" evidence="9">
    <location>
        <begin position="61"/>
        <end position="221"/>
    </location>
</feature>
<dbReference type="RefSeq" id="WP_142935012.1">
    <property type="nucleotide sequence ID" value="NZ_FXTM01000008.1"/>
</dbReference>
<protein>
    <submittedName>
        <fullName evidence="10">4-amino-4-deoxy-L-arabinose transferase</fullName>
    </submittedName>
</protein>
<feature type="transmembrane region" description="Helical" evidence="8">
    <location>
        <begin position="12"/>
        <end position="30"/>
    </location>
</feature>
<feature type="transmembrane region" description="Helical" evidence="8">
    <location>
        <begin position="369"/>
        <end position="389"/>
    </location>
</feature>
<evidence type="ECO:0000313" key="11">
    <source>
        <dbReference type="Proteomes" id="UP000317315"/>
    </source>
</evidence>
<dbReference type="GO" id="GO:0005886">
    <property type="term" value="C:plasma membrane"/>
    <property type="evidence" value="ECO:0007669"/>
    <property type="project" value="UniProtKB-SubCell"/>
</dbReference>
<dbReference type="InterPro" id="IPR038731">
    <property type="entry name" value="RgtA/B/C-like"/>
</dbReference>
<feature type="transmembrane region" description="Helical" evidence="8">
    <location>
        <begin position="314"/>
        <end position="332"/>
    </location>
</feature>
<evidence type="ECO:0000313" key="10">
    <source>
        <dbReference type="EMBL" id="SMO51849.1"/>
    </source>
</evidence>
<keyword evidence="11" id="KW-1185">Reference proteome</keyword>
<feature type="transmembrane region" description="Helical" evidence="8">
    <location>
        <begin position="137"/>
        <end position="154"/>
    </location>
</feature>
<dbReference type="PANTHER" id="PTHR33908:SF3">
    <property type="entry name" value="UNDECAPRENYL PHOSPHATE-ALPHA-4-AMINO-4-DEOXY-L-ARABINOSE ARABINOSYL TRANSFERASE"/>
    <property type="match status" value="1"/>
</dbReference>
<evidence type="ECO:0000256" key="6">
    <source>
        <dbReference type="ARBA" id="ARBA00022989"/>
    </source>
</evidence>
<evidence type="ECO:0000256" key="4">
    <source>
        <dbReference type="ARBA" id="ARBA00022679"/>
    </source>
</evidence>
<feature type="transmembrane region" description="Helical" evidence="8">
    <location>
        <begin position="86"/>
        <end position="106"/>
    </location>
</feature>
<dbReference type="Pfam" id="PF13231">
    <property type="entry name" value="PMT_2"/>
    <property type="match status" value="1"/>
</dbReference>
<feature type="transmembrane region" description="Helical" evidence="8">
    <location>
        <begin position="202"/>
        <end position="223"/>
    </location>
</feature>
<keyword evidence="7 8" id="KW-0472">Membrane</keyword>
<dbReference type="PANTHER" id="PTHR33908">
    <property type="entry name" value="MANNOSYLTRANSFERASE YKCB-RELATED"/>
    <property type="match status" value="1"/>
</dbReference>
<evidence type="ECO:0000256" key="7">
    <source>
        <dbReference type="ARBA" id="ARBA00023136"/>
    </source>
</evidence>
<evidence type="ECO:0000256" key="2">
    <source>
        <dbReference type="ARBA" id="ARBA00022475"/>
    </source>
</evidence>
<feature type="transmembrane region" description="Helical" evidence="8">
    <location>
        <begin position="290"/>
        <end position="308"/>
    </location>
</feature>
<evidence type="ECO:0000256" key="5">
    <source>
        <dbReference type="ARBA" id="ARBA00022692"/>
    </source>
</evidence>
<name>A0A521BXD5_9BACT</name>
<feature type="transmembrane region" description="Helical" evidence="8">
    <location>
        <begin position="166"/>
        <end position="195"/>
    </location>
</feature>
<accession>A0A521BXD5</accession>
<dbReference type="GO" id="GO:0009103">
    <property type="term" value="P:lipopolysaccharide biosynthetic process"/>
    <property type="evidence" value="ECO:0007669"/>
    <property type="project" value="UniProtKB-ARBA"/>
</dbReference>
<gene>
    <name evidence="10" type="ORF">SAMN06269117_10866</name>
</gene>
<dbReference type="AlphaFoldDB" id="A0A521BXD5"/>